<dbReference type="AlphaFoldDB" id="A0A1Q6A0X7"/>
<evidence type="ECO:0000313" key="2">
    <source>
        <dbReference type="EMBL" id="OKS87665.1"/>
    </source>
</evidence>
<keyword evidence="3" id="KW-1185">Reference proteome</keyword>
<keyword evidence="1" id="KW-1133">Transmembrane helix</keyword>
<organism evidence="2 3">
    <name type="scientific">Mucilaginibacter polytrichastri</name>
    <dbReference type="NCBI Taxonomy" id="1302689"/>
    <lineage>
        <taxon>Bacteria</taxon>
        <taxon>Pseudomonadati</taxon>
        <taxon>Bacteroidota</taxon>
        <taxon>Sphingobacteriia</taxon>
        <taxon>Sphingobacteriales</taxon>
        <taxon>Sphingobacteriaceae</taxon>
        <taxon>Mucilaginibacter</taxon>
    </lineage>
</organism>
<accession>A0A1Q6A0X7</accession>
<keyword evidence="1" id="KW-0812">Transmembrane</keyword>
<feature type="transmembrane region" description="Helical" evidence="1">
    <location>
        <begin position="7"/>
        <end position="26"/>
    </location>
</feature>
<dbReference type="OrthoDB" id="799491at2"/>
<dbReference type="EMBL" id="MPPL01000001">
    <property type="protein sequence ID" value="OKS87665.1"/>
    <property type="molecule type" value="Genomic_DNA"/>
</dbReference>
<evidence type="ECO:0000256" key="1">
    <source>
        <dbReference type="SAM" id="Phobius"/>
    </source>
</evidence>
<comment type="caution">
    <text evidence="2">The sequence shown here is derived from an EMBL/GenBank/DDBJ whole genome shotgun (WGS) entry which is preliminary data.</text>
</comment>
<evidence type="ECO:0008006" key="4">
    <source>
        <dbReference type="Google" id="ProtNLM"/>
    </source>
</evidence>
<reference evidence="2 3" key="1">
    <citation type="submission" date="2016-11" db="EMBL/GenBank/DDBJ databases">
        <title>Whole Genome Sequencing of Mucilaginibacter polytrichastri RG4-7(T) isolated from the moss sample.</title>
        <authorList>
            <person name="Li Y."/>
        </authorList>
    </citation>
    <scope>NUCLEOTIDE SEQUENCE [LARGE SCALE GENOMIC DNA]</scope>
    <source>
        <strain evidence="2 3">RG4-7</strain>
    </source>
</reference>
<dbReference type="RefSeq" id="WP_074490243.1">
    <property type="nucleotide sequence ID" value="NZ_FPAM01000016.1"/>
</dbReference>
<evidence type="ECO:0000313" key="3">
    <source>
        <dbReference type="Proteomes" id="UP000186720"/>
    </source>
</evidence>
<keyword evidence="1" id="KW-0472">Membrane</keyword>
<proteinExistence type="predicted"/>
<dbReference type="Proteomes" id="UP000186720">
    <property type="component" value="Unassembled WGS sequence"/>
</dbReference>
<dbReference type="STRING" id="1302689.RG47T_3127"/>
<feature type="transmembrane region" description="Helical" evidence="1">
    <location>
        <begin position="32"/>
        <end position="51"/>
    </location>
</feature>
<name>A0A1Q6A0X7_9SPHI</name>
<sequence>MTNSRFFYLYLIGGILALALLIYNIASTYPAVQFASISFEVFLVIVLFYLANKTYHEKKDKEMM</sequence>
<gene>
    <name evidence="2" type="ORF">RG47T_3127</name>
</gene>
<protein>
    <recommendedName>
        <fullName evidence="4">Gliding motility-associated protein GldL</fullName>
    </recommendedName>
</protein>